<organism evidence="2">
    <name type="scientific">Candidatus Methanosuratincola petrocarbonis</name>
    <name type="common">ex Vanwonterghem et al. 2016</name>
    <dbReference type="NCBI Taxonomy" id="1867261"/>
    <lineage>
        <taxon>Archaea</taxon>
        <taxon>Thermoproteota</taxon>
        <taxon>Methanosuratincolia</taxon>
        <taxon>Candidatus Methanomethylicales</taxon>
        <taxon>Candidatus Methanomethylicaceae</taxon>
        <taxon>Candidatus Methanosuratincola (ex Vanwonterghem et al. 2016)</taxon>
    </lineage>
</organism>
<protein>
    <recommendedName>
        <fullName evidence="3">Tetratricopeptide repeat protein</fullName>
    </recommendedName>
</protein>
<dbReference type="EMBL" id="DRVT01000050">
    <property type="protein sequence ID" value="HHI49348.1"/>
    <property type="molecule type" value="Genomic_DNA"/>
</dbReference>
<reference evidence="2" key="1">
    <citation type="journal article" date="2020" name="mSystems">
        <title>Genome- and Community-Level Interaction Insights into Carbon Utilization and Element Cycling Functions of Hydrothermarchaeota in Hydrothermal Sediment.</title>
        <authorList>
            <person name="Zhou Z."/>
            <person name="Liu Y."/>
            <person name="Xu W."/>
            <person name="Pan J."/>
            <person name="Luo Z.H."/>
            <person name="Li M."/>
        </authorList>
    </citation>
    <scope>NUCLEOTIDE SEQUENCE [LARGE SCALE GENOMIC DNA]</scope>
    <source>
        <strain evidence="2">SpSt-1038</strain>
    </source>
</reference>
<proteinExistence type="predicted"/>
<dbReference type="InterPro" id="IPR027417">
    <property type="entry name" value="P-loop_NTPase"/>
</dbReference>
<name>A0A7J3UZQ4_9CREN</name>
<dbReference type="PANTHER" id="PTHR47691">
    <property type="entry name" value="REGULATOR-RELATED"/>
    <property type="match status" value="1"/>
</dbReference>
<evidence type="ECO:0000256" key="1">
    <source>
        <dbReference type="SAM" id="MobiDB-lite"/>
    </source>
</evidence>
<dbReference type="Gene3D" id="3.40.50.300">
    <property type="entry name" value="P-loop containing nucleotide triphosphate hydrolases"/>
    <property type="match status" value="1"/>
</dbReference>
<evidence type="ECO:0000313" key="2">
    <source>
        <dbReference type="EMBL" id="HHI49348.1"/>
    </source>
</evidence>
<evidence type="ECO:0008006" key="3">
    <source>
        <dbReference type="Google" id="ProtNLM"/>
    </source>
</evidence>
<dbReference type="Gene3D" id="1.25.40.10">
    <property type="entry name" value="Tetratricopeptide repeat domain"/>
    <property type="match status" value="2"/>
</dbReference>
<comment type="caution">
    <text evidence="2">The sequence shown here is derived from an EMBL/GenBank/DDBJ whole genome shotgun (WGS) entry which is preliminary data.</text>
</comment>
<dbReference type="PANTHER" id="PTHR47691:SF3">
    <property type="entry name" value="HTH-TYPE TRANSCRIPTIONAL REGULATOR RV0890C-RELATED"/>
    <property type="match status" value="1"/>
</dbReference>
<gene>
    <name evidence="2" type="ORF">ENL91_04165</name>
</gene>
<accession>A0A7J3UZQ4</accession>
<dbReference type="SUPFAM" id="SSF48452">
    <property type="entry name" value="TPR-like"/>
    <property type="match status" value="2"/>
</dbReference>
<dbReference type="SUPFAM" id="SSF52540">
    <property type="entry name" value="P-loop containing nucleoside triphosphate hydrolases"/>
    <property type="match status" value="1"/>
</dbReference>
<dbReference type="AlphaFoldDB" id="A0A7J3UZQ4"/>
<sequence length="1186" mass="132746">MPINERDIFWDWDAACNRQDAKSQQELARYVLEDLDEVARIFHNAKSYLKDHAFYAYESDNPPQRAREEVEALYKCLQNGKPKAGGDYLAYVLEDIKSVRVRGKQRVRLAREVLFWGHGVCLDWVLLFAACVFKAHIYPLIIATSAHVILGYWLTEHDAETYGRVILSGAEIREHFSKERIKVINATRIPPNERGEPMSFDQAEDEAETHVPYALFAVDIRAARGAGIESLLPLKPWSGNHSLPPAEHFQERPELEDIHKWWRDENSYGVLALVGIGGVGKTAVVHRFLAQLPGSDIQDEGVGKDETLPIPDALFVWNFYQHPDIDRCATALYTYLTGEQVNKATFEQVQDVLSKNYCGCRVLLVFDGVEKLQIAPGIEPEEEGGTFGQFRPEGAPLGRFLAWCCDTPRPVHVLITSRFGLTELRRYKTAGGYGAVDLGDLPHESARALLQATGVKGLVWQLDELIRRFGKHALSLDLLGNYIFLIHYGDPTHVLSRAIPPLESEEVRVQTETRDTETLSIKLAHVLRFYEELLQRDDPAALGVLQRLCLFHIIPVDEHILAEIFSRAEASIAGPLAGLSSQQIRRHLLNLCGKYRLVQGEPKENPQKFSVHPVVHEYFYMRIDQKIVLHDAVRAHLASLAESPTFNKPTDPATLDVLEELVYHTSRVAQQENALRLYSSRLGGYSHLGQKLGAYSRGEALLRMIIPYNDVLFAQINAPKEAQLLFFHDLGNYLKILGYLDKAAWCFRQQAHVSVANTDYLEGLIAFQDLTYVLLSQGYLHKAALTCEESLKLAGEIHDAAELMHSYADRAQVRALQGEIDEARIDFGAALYYQKIAGAPHEACCVITPDGWLLTSWHNISVSPTGAGGKMLLQYLGKLYEVTVDVQRSAPERGLAVLRAGLDLSKSESFIRGPKSQVGHLIINATEPMLQIPVWTDTLYGIPGIWYGHLLLRLHYLTTAEQAITLNKQVGREHWGHTTALCNILFAELYRMQGKPDKAREVLTEAVDWGVRTADQEVLIWGNLIRARLALDSDDLDEVERAIREGLGTAEYCGYGLYYIDLLIAKGQLALRKGDPNLAEQCAREALDGDQGKKPKLFGARHPECGYAWGEGDALHLLGEALLALAHCVGSHGHDSKGRSYKELLEKARQAAEAALALRKRIQDPKAKDTQDLLSKIKEAQGGDGP</sequence>
<dbReference type="InterPro" id="IPR011990">
    <property type="entry name" value="TPR-like_helical_dom_sf"/>
</dbReference>
<feature type="region of interest" description="Disordered" evidence="1">
    <location>
        <begin position="1165"/>
        <end position="1186"/>
    </location>
</feature>